<organism evidence="3 4">
    <name type="scientific">Streptomyces xanthii</name>
    <dbReference type="NCBI Taxonomy" id="2768069"/>
    <lineage>
        <taxon>Bacteria</taxon>
        <taxon>Bacillati</taxon>
        <taxon>Actinomycetota</taxon>
        <taxon>Actinomycetes</taxon>
        <taxon>Kitasatosporales</taxon>
        <taxon>Streptomycetaceae</taxon>
        <taxon>Streptomyces</taxon>
    </lineage>
</organism>
<dbReference type="Proteomes" id="UP000516428">
    <property type="component" value="Chromosome"/>
</dbReference>
<evidence type="ECO:0000313" key="4">
    <source>
        <dbReference type="Proteomes" id="UP000516428"/>
    </source>
</evidence>
<evidence type="ECO:0000259" key="2">
    <source>
        <dbReference type="Pfam" id="PF11887"/>
    </source>
</evidence>
<dbReference type="InterPro" id="IPR052336">
    <property type="entry name" value="MlaD_Phospholipid_Transporter"/>
</dbReference>
<accession>A0A7H1BCP0</accession>
<dbReference type="NCBIfam" id="TIGR00996">
    <property type="entry name" value="Mtu_fam_mce"/>
    <property type="match status" value="1"/>
</dbReference>
<dbReference type="AlphaFoldDB" id="A0A7H1BCP0"/>
<protein>
    <submittedName>
        <fullName evidence="3">MCE family protein</fullName>
    </submittedName>
</protein>
<name>A0A7H1BCP0_9ACTN</name>
<feature type="domain" description="Mammalian cell entry C-terminal" evidence="2">
    <location>
        <begin position="118"/>
        <end position="339"/>
    </location>
</feature>
<dbReference type="Pfam" id="PF11887">
    <property type="entry name" value="Mce4_CUP1"/>
    <property type="match status" value="1"/>
</dbReference>
<evidence type="ECO:0000313" key="3">
    <source>
        <dbReference type="EMBL" id="QNS06495.1"/>
    </source>
</evidence>
<dbReference type="PANTHER" id="PTHR33371">
    <property type="entry name" value="INTERMEMBRANE PHOSPHOLIPID TRANSPORT SYSTEM BINDING PROTEIN MLAD-RELATED"/>
    <property type="match status" value="1"/>
</dbReference>
<sequence length="412" mass="43793">METLRRRLAGIVFLVVPALLIWLAVAVYNKDFVDSDEVVVETGSAGNEMHLGAEVKLRGVVLGEVRDIDATDTGARLTLALEPGALDRIPDDVRAQMLPTTLFGERYVALVPPSNPSTRMLPAGAVIPQDRSANAIELQQVLDDVLPMLTAVQPQKLSSTLSAVSQALEGRGSKIGETLSTLDAHLKKFNPNLPTLNEDLKQLVKVSHVYADAAPGILDALTDFTTTSGTIAEKEKDLAAAYGGTTRTAEDLDAFLRANQDNIIRLSATSRPTLELLAKYSPSFPCTLRTLAEFVPRMDQALGKGTDEPGLHVDVTTVASRGNYVPGRDTPTYSTGGGPHCYPVPYLGAAARAPVTATASAEQNLGPANSPQENDLVNELIAPAAKAAPGDLPDWSSLLVGPVYRGTEVKLK</sequence>
<dbReference type="RefSeq" id="WP_188339177.1">
    <property type="nucleotide sequence ID" value="NZ_CP061281.1"/>
</dbReference>
<dbReference type="GO" id="GO:0005576">
    <property type="term" value="C:extracellular region"/>
    <property type="evidence" value="ECO:0007669"/>
    <property type="project" value="TreeGrafter"/>
</dbReference>
<dbReference type="PANTHER" id="PTHR33371:SF19">
    <property type="entry name" value="MCE-FAMILY PROTEIN MCE4A"/>
    <property type="match status" value="1"/>
</dbReference>
<gene>
    <name evidence="3" type="ORF">IAG42_24860</name>
</gene>
<dbReference type="GO" id="GO:0051701">
    <property type="term" value="P:biological process involved in interaction with host"/>
    <property type="evidence" value="ECO:0007669"/>
    <property type="project" value="TreeGrafter"/>
</dbReference>
<evidence type="ECO:0000259" key="1">
    <source>
        <dbReference type="Pfam" id="PF02470"/>
    </source>
</evidence>
<feature type="domain" description="Mce/MlaD" evidence="1">
    <location>
        <begin position="36"/>
        <end position="113"/>
    </location>
</feature>
<dbReference type="InterPro" id="IPR003399">
    <property type="entry name" value="Mce/MlaD"/>
</dbReference>
<dbReference type="EMBL" id="CP061281">
    <property type="protein sequence ID" value="QNS06495.1"/>
    <property type="molecule type" value="Genomic_DNA"/>
</dbReference>
<dbReference type="InterPro" id="IPR005693">
    <property type="entry name" value="Mce"/>
</dbReference>
<dbReference type="InterPro" id="IPR024516">
    <property type="entry name" value="Mce_C"/>
</dbReference>
<dbReference type="KEGG" id="sxn:IAG42_24860"/>
<dbReference type="Pfam" id="PF02470">
    <property type="entry name" value="MlaD"/>
    <property type="match status" value="1"/>
</dbReference>
<reference evidence="3 4" key="1">
    <citation type="submission" date="2020-09" db="EMBL/GenBank/DDBJ databases">
        <title>A novel species.</title>
        <authorList>
            <person name="Gao J."/>
        </authorList>
    </citation>
    <scope>NUCLEOTIDE SEQUENCE [LARGE SCALE GENOMIC DNA]</scope>
    <source>
        <strain evidence="3 4">CRXT-Y-14</strain>
    </source>
</reference>
<proteinExistence type="predicted"/>
<keyword evidence="4" id="KW-1185">Reference proteome</keyword>